<comment type="caution">
    <text evidence="3">The sequence shown here is derived from an EMBL/GenBank/DDBJ whole genome shotgun (WGS) entry which is preliminary data.</text>
</comment>
<dbReference type="Pfam" id="PF13731">
    <property type="entry name" value="WxL"/>
    <property type="match status" value="1"/>
</dbReference>
<dbReference type="RefSeq" id="WP_016249790.1">
    <property type="nucleotide sequence ID" value="NZ_JAFLWD010000053.1"/>
</dbReference>
<reference evidence="3 4" key="1">
    <citation type="submission" date="2021-03" db="EMBL/GenBank/DDBJ databases">
        <title>Enterococcal diversity collection.</title>
        <authorList>
            <person name="Gilmore M.S."/>
            <person name="Schwartzman J."/>
            <person name="Van Tyne D."/>
            <person name="Martin M."/>
            <person name="Earl A.M."/>
            <person name="Manson A.L."/>
            <person name="Straub T."/>
            <person name="Salamzade R."/>
            <person name="Saavedra J."/>
            <person name="Lebreton F."/>
            <person name="Prichula J."/>
            <person name="Schaufler K."/>
            <person name="Gaca A."/>
            <person name="Sgardioli B."/>
            <person name="Wagenaar J."/>
            <person name="Strong T."/>
        </authorList>
    </citation>
    <scope>NUCLEOTIDE SEQUENCE [LARGE SCALE GENOMIC DNA]</scope>
    <source>
        <strain evidence="3 4">DIV0869a</strain>
    </source>
</reference>
<accession>A0ABS3H2V8</accession>
<keyword evidence="1" id="KW-0732">Signal</keyword>
<evidence type="ECO:0000259" key="2">
    <source>
        <dbReference type="Pfam" id="PF13731"/>
    </source>
</evidence>
<feature type="chain" id="PRO_5046543373" evidence="1">
    <location>
        <begin position="29"/>
        <end position="244"/>
    </location>
</feature>
<dbReference type="Proteomes" id="UP000664632">
    <property type="component" value="Unassembled WGS sequence"/>
</dbReference>
<dbReference type="EMBL" id="JAFLWD010000053">
    <property type="protein sequence ID" value="MBO0441858.1"/>
    <property type="molecule type" value="Genomic_DNA"/>
</dbReference>
<feature type="domain" description="WxL" evidence="2">
    <location>
        <begin position="35"/>
        <end position="243"/>
    </location>
</feature>
<feature type="signal peptide" evidence="1">
    <location>
        <begin position="1"/>
        <end position="28"/>
    </location>
</feature>
<evidence type="ECO:0000313" key="4">
    <source>
        <dbReference type="Proteomes" id="UP000664632"/>
    </source>
</evidence>
<proteinExistence type="predicted"/>
<evidence type="ECO:0000313" key="3">
    <source>
        <dbReference type="EMBL" id="MBO0441858.1"/>
    </source>
</evidence>
<keyword evidence="4" id="KW-1185">Reference proteome</keyword>
<dbReference type="InterPro" id="IPR027994">
    <property type="entry name" value="WxL_dom"/>
</dbReference>
<sequence length="244" mass="26981">MKKMRRTFMVLIFILLGGVSVETTSVLADSSIGNKSEAEIFYTENTDVTPPIDPEKPDESTEIVSPIPVQPGTSGPLSVDFAPHVIFGEHDGSKENDIYYAKLTKIKKKDDGSEQEVPNFLQLTDNRGKKAGWRLTIKQNGQLRNGTHVLKGAEISLNNITLFSPHSGREPIAIDSVRLDPDSMEPTEVSRSTETTGKGTWMIMFGKDKEESKKSIQVKVPGSVEKKKGNYTTSLTWELIDTPI</sequence>
<name>A0ABS3H2V8_9ENTE</name>
<evidence type="ECO:0000256" key="1">
    <source>
        <dbReference type="SAM" id="SignalP"/>
    </source>
</evidence>
<protein>
    <submittedName>
        <fullName evidence="3">WxL domain-containing protein</fullName>
    </submittedName>
</protein>
<organism evidence="3 4">
    <name type="scientific">Candidatus Enterococcus ikei</name>
    <dbReference type="NCBI Taxonomy" id="2815326"/>
    <lineage>
        <taxon>Bacteria</taxon>
        <taxon>Bacillati</taxon>
        <taxon>Bacillota</taxon>
        <taxon>Bacilli</taxon>
        <taxon>Lactobacillales</taxon>
        <taxon>Enterococcaceae</taxon>
        <taxon>Enterococcus</taxon>
    </lineage>
</organism>
<gene>
    <name evidence="3" type="ORF">JZO69_15950</name>
</gene>